<evidence type="ECO:0000256" key="1">
    <source>
        <dbReference type="ARBA" id="ARBA00023015"/>
    </source>
</evidence>
<gene>
    <name evidence="6" type="ORF">LJ757_10000</name>
</gene>
<dbReference type="PROSITE" id="PS50977">
    <property type="entry name" value="HTH_TETR_2"/>
    <property type="match status" value="1"/>
</dbReference>
<dbReference type="PRINTS" id="PR00455">
    <property type="entry name" value="HTHTETR"/>
</dbReference>
<sequence>MPAQTSARDRVLSAYEELLINEGPRGATLDAVTALAGVSKGGLLYHFKNKEALAAGLLDRLRLLAAKELEDMRTAPDGPARFLVRESLYVGSDLDRALIGAVRLAQANDAAASELLQQIHRDWFDLVVAEVGDRATARAIMLLGDGLYYNEGLPGGWPQDKNSPTSGPVEELLDIVDLLKEQASAKRG</sequence>
<evidence type="ECO:0000313" key="6">
    <source>
        <dbReference type="EMBL" id="MCC3298136.1"/>
    </source>
</evidence>
<keyword evidence="7" id="KW-1185">Reference proteome</keyword>
<dbReference type="EMBL" id="JAJFZV010000009">
    <property type="protein sequence ID" value="MCC3298136.1"/>
    <property type="molecule type" value="Genomic_DNA"/>
</dbReference>
<dbReference type="GO" id="GO:0000976">
    <property type="term" value="F:transcription cis-regulatory region binding"/>
    <property type="evidence" value="ECO:0007669"/>
    <property type="project" value="TreeGrafter"/>
</dbReference>
<evidence type="ECO:0000256" key="4">
    <source>
        <dbReference type="PROSITE-ProRule" id="PRU00335"/>
    </source>
</evidence>
<feature type="domain" description="HTH tetR-type" evidence="5">
    <location>
        <begin position="5"/>
        <end position="65"/>
    </location>
</feature>
<dbReference type="PANTHER" id="PTHR30055">
    <property type="entry name" value="HTH-TYPE TRANSCRIPTIONAL REGULATOR RUTR"/>
    <property type="match status" value="1"/>
</dbReference>
<dbReference type="PANTHER" id="PTHR30055:SF234">
    <property type="entry name" value="HTH-TYPE TRANSCRIPTIONAL REGULATOR BETI"/>
    <property type="match status" value="1"/>
</dbReference>
<keyword evidence="2 4" id="KW-0238">DNA-binding</keyword>
<protein>
    <submittedName>
        <fullName evidence="6">TetR/AcrR family transcriptional regulator</fullName>
    </submittedName>
</protein>
<reference evidence="6" key="1">
    <citation type="submission" date="2021-10" db="EMBL/GenBank/DDBJ databases">
        <title>Novel species in genus Arthrobacter.</title>
        <authorList>
            <person name="Liu Y."/>
        </authorList>
    </citation>
    <scope>NUCLEOTIDE SEQUENCE</scope>
    <source>
        <strain evidence="6">Zg-Y453</strain>
    </source>
</reference>
<dbReference type="Pfam" id="PF00440">
    <property type="entry name" value="TetR_N"/>
    <property type="match status" value="1"/>
</dbReference>
<dbReference type="AlphaFoldDB" id="A0A9X1SCZ0"/>
<accession>A0A9X1SCZ0</accession>
<dbReference type="InterPro" id="IPR009057">
    <property type="entry name" value="Homeodomain-like_sf"/>
</dbReference>
<dbReference type="InterPro" id="IPR050109">
    <property type="entry name" value="HTH-type_TetR-like_transc_reg"/>
</dbReference>
<evidence type="ECO:0000256" key="2">
    <source>
        <dbReference type="ARBA" id="ARBA00023125"/>
    </source>
</evidence>
<evidence type="ECO:0000259" key="5">
    <source>
        <dbReference type="PROSITE" id="PS50977"/>
    </source>
</evidence>
<keyword evidence="1" id="KW-0805">Transcription regulation</keyword>
<comment type="caution">
    <text evidence="6">The sequence shown here is derived from an EMBL/GenBank/DDBJ whole genome shotgun (WGS) entry which is preliminary data.</text>
</comment>
<organism evidence="6 7">
    <name type="scientific">Arthrobacter caoxuetaonis</name>
    <dbReference type="NCBI Taxonomy" id="2886935"/>
    <lineage>
        <taxon>Bacteria</taxon>
        <taxon>Bacillati</taxon>
        <taxon>Actinomycetota</taxon>
        <taxon>Actinomycetes</taxon>
        <taxon>Micrococcales</taxon>
        <taxon>Micrococcaceae</taxon>
        <taxon>Arthrobacter</taxon>
    </lineage>
</organism>
<name>A0A9X1SCZ0_9MICC</name>
<dbReference type="Gene3D" id="1.10.357.10">
    <property type="entry name" value="Tetracycline Repressor, domain 2"/>
    <property type="match status" value="1"/>
</dbReference>
<feature type="DNA-binding region" description="H-T-H motif" evidence="4">
    <location>
        <begin position="28"/>
        <end position="47"/>
    </location>
</feature>
<evidence type="ECO:0000256" key="3">
    <source>
        <dbReference type="ARBA" id="ARBA00023163"/>
    </source>
</evidence>
<dbReference type="GO" id="GO:0003700">
    <property type="term" value="F:DNA-binding transcription factor activity"/>
    <property type="evidence" value="ECO:0007669"/>
    <property type="project" value="TreeGrafter"/>
</dbReference>
<dbReference type="Proteomes" id="UP001139158">
    <property type="component" value="Unassembled WGS sequence"/>
</dbReference>
<dbReference type="InterPro" id="IPR001647">
    <property type="entry name" value="HTH_TetR"/>
</dbReference>
<dbReference type="SUPFAM" id="SSF46689">
    <property type="entry name" value="Homeodomain-like"/>
    <property type="match status" value="1"/>
</dbReference>
<dbReference type="RefSeq" id="WP_227896004.1">
    <property type="nucleotide sequence ID" value="NZ_CP099466.1"/>
</dbReference>
<keyword evidence="3" id="KW-0804">Transcription</keyword>
<proteinExistence type="predicted"/>
<evidence type="ECO:0000313" key="7">
    <source>
        <dbReference type="Proteomes" id="UP001139158"/>
    </source>
</evidence>